<dbReference type="PANTHER" id="PTHR14969:SF13">
    <property type="entry name" value="AT30094P"/>
    <property type="match status" value="1"/>
</dbReference>
<feature type="transmembrane region" description="Helical" evidence="6">
    <location>
        <begin position="20"/>
        <end position="43"/>
    </location>
</feature>
<evidence type="ECO:0000256" key="2">
    <source>
        <dbReference type="ARBA" id="ARBA00022692"/>
    </source>
</evidence>
<gene>
    <name evidence="8" type="ORF">JAAARDRAFT_30973</name>
</gene>
<keyword evidence="9" id="KW-1185">Reference proteome</keyword>
<feature type="transmembrane region" description="Helical" evidence="6">
    <location>
        <begin position="95"/>
        <end position="112"/>
    </location>
</feature>
<feature type="transmembrane region" description="Helical" evidence="6">
    <location>
        <begin position="155"/>
        <end position="173"/>
    </location>
</feature>
<dbReference type="GO" id="GO:0042392">
    <property type="term" value="F:sphingosine-1-phosphate phosphatase activity"/>
    <property type="evidence" value="ECO:0007669"/>
    <property type="project" value="TreeGrafter"/>
</dbReference>
<keyword evidence="3" id="KW-0378">Hydrolase</keyword>
<evidence type="ECO:0000256" key="1">
    <source>
        <dbReference type="ARBA" id="ARBA00004141"/>
    </source>
</evidence>
<dbReference type="SMART" id="SM00014">
    <property type="entry name" value="acidPPc"/>
    <property type="match status" value="1"/>
</dbReference>
<feature type="transmembrane region" description="Helical" evidence="6">
    <location>
        <begin position="50"/>
        <end position="69"/>
    </location>
</feature>
<feature type="domain" description="Phosphatidic acid phosphatase type 2/haloperoxidase" evidence="7">
    <location>
        <begin position="50"/>
        <end position="170"/>
    </location>
</feature>
<evidence type="ECO:0000313" key="8">
    <source>
        <dbReference type="EMBL" id="KDQ61525.1"/>
    </source>
</evidence>
<name>A0A067Q5T9_9AGAM</name>
<dbReference type="InterPro" id="IPR036938">
    <property type="entry name" value="PAP2/HPO_sf"/>
</dbReference>
<feature type="transmembrane region" description="Helical" evidence="6">
    <location>
        <begin position="124"/>
        <end position="143"/>
    </location>
</feature>
<dbReference type="InterPro" id="IPR000326">
    <property type="entry name" value="PAP2/HPO"/>
</dbReference>
<dbReference type="GO" id="GO:0016020">
    <property type="term" value="C:membrane"/>
    <property type="evidence" value="ECO:0007669"/>
    <property type="project" value="UniProtKB-SubCell"/>
</dbReference>
<proteinExistence type="predicted"/>
<evidence type="ECO:0000313" key="9">
    <source>
        <dbReference type="Proteomes" id="UP000027265"/>
    </source>
</evidence>
<dbReference type="PANTHER" id="PTHR14969">
    <property type="entry name" value="SPHINGOSINE-1-PHOSPHATE PHOSPHOHYDROLASE"/>
    <property type="match status" value="1"/>
</dbReference>
<evidence type="ECO:0000256" key="5">
    <source>
        <dbReference type="ARBA" id="ARBA00023136"/>
    </source>
</evidence>
<dbReference type="InParanoid" id="A0A067Q5T9"/>
<dbReference type="OrthoDB" id="302705at2759"/>
<accession>A0A067Q5T9</accession>
<evidence type="ECO:0000256" key="6">
    <source>
        <dbReference type="SAM" id="Phobius"/>
    </source>
</evidence>
<dbReference type="InterPro" id="IPR039667">
    <property type="entry name" value="Dolichyldiphosphatase_PAP2"/>
</dbReference>
<dbReference type="AlphaFoldDB" id="A0A067Q5T9"/>
<dbReference type="Pfam" id="PF01569">
    <property type="entry name" value="PAP2"/>
    <property type="match status" value="1"/>
</dbReference>
<organism evidence="8 9">
    <name type="scientific">Jaapia argillacea MUCL 33604</name>
    <dbReference type="NCBI Taxonomy" id="933084"/>
    <lineage>
        <taxon>Eukaryota</taxon>
        <taxon>Fungi</taxon>
        <taxon>Dikarya</taxon>
        <taxon>Basidiomycota</taxon>
        <taxon>Agaricomycotina</taxon>
        <taxon>Agaricomycetes</taxon>
        <taxon>Agaricomycetidae</taxon>
        <taxon>Jaapiales</taxon>
        <taxon>Jaapiaceae</taxon>
        <taxon>Jaapia</taxon>
    </lineage>
</organism>
<protein>
    <recommendedName>
        <fullName evidence="7">Phosphatidic acid phosphatase type 2/haloperoxidase domain-containing protein</fullName>
    </recommendedName>
</protein>
<keyword evidence="2 6" id="KW-0812">Transmembrane</keyword>
<reference evidence="9" key="1">
    <citation type="journal article" date="2014" name="Proc. Natl. Acad. Sci. U.S.A.">
        <title>Extensive sampling of basidiomycete genomes demonstrates inadequacy of the white-rot/brown-rot paradigm for wood decay fungi.</title>
        <authorList>
            <person name="Riley R."/>
            <person name="Salamov A.A."/>
            <person name="Brown D.W."/>
            <person name="Nagy L.G."/>
            <person name="Floudas D."/>
            <person name="Held B.W."/>
            <person name="Levasseur A."/>
            <person name="Lombard V."/>
            <person name="Morin E."/>
            <person name="Otillar R."/>
            <person name="Lindquist E.A."/>
            <person name="Sun H."/>
            <person name="LaButti K.M."/>
            <person name="Schmutz J."/>
            <person name="Jabbour D."/>
            <person name="Luo H."/>
            <person name="Baker S.E."/>
            <person name="Pisabarro A.G."/>
            <person name="Walton J.D."/>
            <person name="Blanchette R.A."/>
            <person name="Henrissat B."/>
            <person name="Martin F."/>
            <person name="Cullen D."/>
            <person name="Hibbett D.S."/>
            <person name="Grigoriev I.V."/>
        </authorList>
    </citation>
    <scope>NUCLEOTIDE SEQUENCE [LARGE SCALE GENOMIC DNA]</scope>
    <source>
        <strain evidence="9">MUCL 33604</strain>
    </source>
</reference>
<evidence type="ECO:0000256" key="3">
    <source>
        <dbReference type="ARBA" id="ARBA00022801"/>
    </source>
</evidence>
<evidence type="ECO:0000256" key="4">
    <source>
        <dbReference type="ARBA" id="ARBA00022989"/>
    </source>
</evidence>
<keyword evidence="4 6" id="KW-1133">Transmembrane helix</keyword>
<dbReference type="HOGENOM" id="CLU_074922_0_2_1"/>
<dbReference type="Gene3D" id="1.20.144.10">
    <property type="entry name" value="Phosphatidic acid phosphatase type 2/haloperoxidase"/>
    <property type="match status" value="1"/>
</dbReference>
<evidence type="ECO:0000259" key="7">
    <source>
        <dbReference type="SMART" id="SM00014"/>
    </source>
</evidence>
<dbReference type="CDD" id="cd03382">
    <property type="entry name" value="PAP2_dolichyldiphosphatase"/>
    <property type="match status" value="1"/>
</dbReference>
<dbReference type="Proteomes" id="UP000027265">
    <property type="component" value="Unassembled WGS sequence"/>
</dbReference>
<comment type="subcellular location">
    <subcellularLocation>
        <location evidence="1">Membrane</location>
        <topology evidence="1">Multi-pass membrane protein</topology>
    </subcellularLocation>
</comment>
<sequence length="238" mass="27167">MSEVPRASLDLTHVLYDSSSHVSLALALITLSPILLMASYAALAVQTRELVIINMWAGQLLCEGFNWFIKRLVKQERPPDSVGNGYGFPSSHSQYMGYFASFLICHLFFRHRFATTGYPILDQVWRLCIYTGLLAWAGIVAYSRFELTYHSPAQIMWGAGLGVAFGTSFYTLTELIPARFPNSLIGRVRAAFLQHPVTTWIHIRDGWTIYPDGGHSEEWQRWRDEWERQSMPTGKRTD</sequence>
<dbReference type="SUPFAM" id="SSF48317">
    <property type="entry name" value="Acid phosphatase/Vanadium-dependent haloperoxidase"/>
    <property type="match status" value="1"/>
</dbReference>
<dbReference type="STRING" id="933084.A0A067Q5T9"/>
<dbReference type="EMBL" id="KL197712">
    <property type="protein sequence ID" value="KDQ61525.1"/>
    <property type="molecule type" value="Genomic_DNA"/>
</dbReference>
<dbReference type="UniPathway" id="UPA00378"/>
<keyword evidence="5 6" id="KW-0472">Membrane</keyword>